<proteinExistence type="predicted"/>
<evidence type="ECO:0000256" key="1">
    <source>
        <dbReference type="ARBA" id="ARBA00022723"/>
    </source>
</evidence>
<evidence type="ECO:0008006" key="4">
    <source>
        <dbReference type="Google" id="ProtNLM"/>
    </source>
</evidence>
<evidence type="ECO:0000313" key="3">
    <source>
        <dbReference type="Proteomes" id="UP000245845"/>
    </source>
</evidence>
<dbReference type="Proteomes" id="UP000245845">
    <property type="component" value="Unassembled WGS sequence"/>
</dbReference>
<dbReference type="AlphaFoldDB" id="A0A2Y9C611"/>
<dbReference type="SUPFAM" id="SSF144052">
    <property type="entry name" value="Thermophilic metalloprotease-like"/>
    <property type="match status" value="1"/>
</dbReference>
<evidence type="ECO:0000313" key="2">
    <source>
        <dbReference type="EMBL" id="PWJ27766.1"/>
    </source>
</evidence>
<organism evidence="2 3">
    <name type="scientific">Faecalicatena orotica</name>
    <dbReference type="NCBI Taxonomy" id="1544"/>
    <lineage>
        <taxon>Bacteria</taxon>
        <taxon>Bacillati</taxon>
        <taxon>Bacillota</taxon>
        <taxon>Clostridia</taxon>
        <taxon>Lachnospirales</taxon>
        <taxon>Lachnospiraceae</taxon>
        <taxon>Faecalicatena</taxon>
    </lineage>
</organism>
<keyword evidence="3" id="KW-1185">Reference proteome</keyword>
<dbReference type="RefSeq" id="WP_242996174.1">
    <property type="nucleotide sequence ID" value="NZ_BAAACK010000005.1"/>
</dbReference>
<comment type="caution">
    <text evidence="2">The sequence shown here is derived from an EMBL/GenBank/DDBJ whole genome shotgun (WGS) entry which is preliminary data.</text>
</comment>
<keyword evidence="1" id="KW-0479">Metal-binding</keyword>
<protein>
    <recommendedName>
        <fullName evidence="4">Leucyl aminopeptidase (Aminopeptidase T)</fullName>
    </recommendedName>
</protein>
<sequence length="336" mass="37875">MREHRKAEHSKTERGAMIVVRDWLRLKPWEKLLIVTSENHIAEAEILRKCAHRRSKAVDLMVVEKRGKHVGVFFDSHEDVFDGYQAVLGATDYSLVTTKAAKRAIQRGSKFLSLPLSTNNGKSMLAFQFMMMDTKKSKMMAGIIMKYLNSSSVVHVTTRLGTDLTMYKRNRPAGFFNGVVRDGKGFSSASIEVYVPIEETKTKGILIPDGSLGYIGRVDEPFRIRLEDGYIREIERTAVGRKLKEYMDDFHDPGIYAASELGIGLNSYAKCRGDSYIEDESAYGTFHIGVGRNIALGGVHEANGHFDIVAKRPDIYADNRKIMERGKIIIPEPVFF</sequence>
<name>A0A2Y9C611_9FIRM</name>
<dbReference type="InterPro" id="IPR052170">
    <property type="entry name" value="M29_Exopeptidase"/>
</dbReference>
<gene>
    <name evidence="2" type="ORF">A8806_111203</name>
</gene>
<reference evidence="2 3" key="1">
    <citation type="submission" date="2018-05" db="EMBL/GenBank/DDBJ databases">
        <title>The Hungate 1000. A catalogue of reference genomes from the rumen microbiome.</title>
        <authorList>
            <person name="Kelly W."/>
        </authorList>
    </citation>
    <scope>NUCLEOTIDE SEQUENCE [LARGE SCALE GENOMIC DNA]</scope>
    <source>
        <strain evidence="2 3">NLAE-zl-C242</strain>
    </source>
</reference>
<dbReference type="Pfam" id="PF26233">
    <property type="entry name" value="NicX"/>
    <property type="match status" value="1"/>
</dbReference>
<dbReference type="InterPro" id="IPR058739">
    <property type="entry name" value="NicX"/>
</dbReference>
<dbReference type="PANTHER" id="PTHR34448:SF1">
    <property type="entry name" value="BLL6088 PROTEIN"/>
    <property type="match status" value="1"/>
</dbReference>
<dbReference type="PANTHER" id="PTHR34448">
    <property type="entry name" value="AMINOPEPTIDASE"/>
    <property type="match status" value="1"/>
</dbReference>
<dbReference type="EMBL" id="QGDL01000011">
    <property type="protein sequence ID" value="PWJ27766.1"/>
    <property type="molecule type" value="Genomic_DNA"/>
</dbReference>
<accession>A0A2Y9C611</accession>
<dbReference type="GO" id="GO:0046872">
    <property type="term" value="F:metal ion binding"/>
    <property type="evidence" value="ECO:0007669"/>
    <property type="project" value="UniProtKB-KW"/>
</dbReference>